<evidence type="ECO:0000313" key="3">
    <source>
        <dbReference type="EMBL" id="KAK3290899.1"/>
    </source>
</evidence>
<feature type="transmembrane region" description="Helical" evidence="2">
    <location>
        <begin position="1333"/>
        <end position="1359"/>
    </location>
</feature>
<evidence type="ECO:0000256" key="2">
    <source>
        <dbReference type="SAM" id="Phobius"/>
    </source>
</evidence>
<evidence type="ECO:0000256" key="1">
    <source>
        <dbReference type="SAM" id="MobiDB-lite"/>
    </source>
</evidence>
<protein>
    <submittedName>
        <fullName evidence="3">Uncharacterized protein</fullName>
    </submittedName>
</protein>
<evidence type="ECO:0000313" key="4">
    <source>
        <dbReference type="Proteomes" id="UP001278766"/>
    </source>
</evidence>
<dbReference type="RefSeq" id="XP_062654413.1">
    <property type="nucleotide sequence ID" value="XM_062806940.1"/>
</dbReference>
<accession>A0AAE0LN95</accession>
<reference evidence="3" key="1">
    <citation type="journal article" date="2023" name="Mol. Phylogenet. Evol.">
        <title>Genome-scale phylogeny and comparative genomics of the fungal order Sordariales.</title>
        <authorList>
            <person name="Hensen N."/>
            <person name="Bonometti L."/>
            <person name="Westerberg I."/>
            <person name="Brannstrom I.O."/>
            <person name="Guillou S."/>
            <person name="Cros-Aarteil S."/>
            <person name="Calhoun S."/>
            <person name="Haridas S."/>
            <person name="Kuo A."/>
            <person name="Mondo S."/>
            <person name="Pangilinan J."/>
            <person name="Riley R."/>
            <person name="LaButti K."/>
            <person name="Andreopoulos B."/>
            <person name="Lipzen A."/>
            <person name="Chen C."/>
            <person name="Yan M."/>
            <person name="Daum C."/>
            <person name="Ng V."/>
            <person name="Clum A."/>
            <person name="Steindorff A."/>
            <person name="Ohm R.A."/>
            <person name="Martin F."/>
            <person name="Silar P."/>
            <person name="Natvig D.O."/>
            <person name="Lalanne C."/>
            <person name="Gautier V."/>
            <person name="Ament-Velasquez S.L."/>
            <person name="Kruys A."/>
            <person name="Hutchinson M.I."/>
            <person name="Powell A.J."/>
            <person name="Barry K."/>
            <person name="Miller A.N."/>
            <person name="Grigoriev I.V."/>
            <person name="Debuchy R."/>
            <person name="Gladieux P."/>
            <person name="Hiltunen Thoren M."/>
            <person name="Johannesson H."/>
        </authorList>
    </citation>
    <scope>NUCLEOTIDE SEQUENCE</scope>
    <source>
        <strain evidence="3">CBS 168.71</strain>
    </source>
</reference>
<sequence>MSSHSTNVGTASPATVSTRGSKSGNQDEKDEFSWLRKDFNGPEYISYSELSNATYCAFDFGQWGYAASTNDGGELLQMTAPSGKHGIVFAWGDFEFSPDLALARGQREQGGKSSFGLKFLGSEGGESRSYKWSVTERGSFQYRWPIKRFCYSSVDRSRLDANAGTPNEEEEDDEEEAADAKLGTGSLMSFVDKGCLYQVLRLDPTKEFELQLTLECPMQFHSFANPDGEEVEAEQSESRGNKPHKVPKWVTAETKENATTPLVFLAMYRLVEAEHEIQACLKPPWPDEISNVVLAKSSDTFAGTAELWQGLFADRQSKAECVSALCEADIIGRCLEKVLGVDLVPALDKAQAPAAGKDAERQAIVSNMFLRASVDVKGLFWKTRFLVKVDKVLSRALLDEEELYVGTDSTLKAAQETINRVRRAISGILRFVVQELLKSDERLSLATPDDGDFHRHCYPLITVCYIVHAYPDTDWTRDKVTPAEGKLDGSDRNHSILGFRVDGPLPRNGYPVIKVEKALLCHLHGRSIFSLQQKGLLPAVESCDEFELHHLEKAARTALVKRISSARQYEAGDEVSERLVFLAHELWGKEGDNDHNNETVSCLNRILKREERREYTTTINLSDSDPEKGQTWAGPWEVHVLCHHSRLMMAHHRIKHDKSKSREARADGQEHLEYFKRKLCDFLTCEASLTPCWERNNSSAHLRGMLRSEATAVVSSTILDMFLHDYTRALAGSGANRAPDGPMPASCACGLQGTGIKTVSRPFRNRPRHPREGLDAVHLMSLQLDALEAIEAQGEEEQIDYLKFRPPSRFHPDEFFRSLEDTPDYYHEHAISKRSRDLPKAIRQAIRAKGTRPTDTGEKPCFPPKVLCLHGTKSPPEKPDTELSGSSEEEISKPIAGDHLVRLETSETLIAGKLESDEASDTKSATDRTVPHRDVVKEFLDSLGDLSERLRELLTGTEKDGGEGEKIRAIEALLPLAIIDLRMPTWEEKLRTLPLSYGPKILGMITDSLIDQQVRHRILISCVAYQLPKGLLRLLVHILHPEVVECFNNHHLRLSRFQLSSRPEPPVVAHITIRSWSVVWDRELSYATQEEDKIEIPDNLFLEHRRKNNPLQNKPPLVELRVSSVAISTNRFGDFSRCSLITYQIPCCRLKKLGVMAQEIWDKFTHQPQTGRFLVFCMILGELCESLVSDYQDILDGFIRETLPDDKVPIYLEEVDRLQDHNKNADVMLRLSLWGLEALFKVNNTLSASVRVLESAIVDLKREMKNGPGRRSPELESAYHEYLGKLERPFRDLTAIQNKLERKVEFNTRYTNAAVFAVPKDQNVLDEEMGRTWYIKIIIFFAVGILVVGACLGHILYVVDRFVGFVTYLIPEWLRVEWLWGEVEEGVEWLWGEVEWRRGAAIKWLRGEDESLSIRSMCKRVVRGLRRTTPDHGEDEV</sequence>
<reference evidence="3" key="2">
    <citation type="submission" date="2023-06" db="EMBL/GenBank/DDBJ databases">
        <authorList>
            <consortium name="Lawrence Berkeley National Laboratory"/>
            <person name="Haridas S."/>
            <person name="Hensen N."/>
            <person name="Bonometti L."/>
            <person name="Westerberg I."/>
            <person name="Brannstrom I.O."/>
            <person name="Guillou S."/>
            <person name="Cros-Aarteil S."/>
            <person name="Calhoun S."/>
            <person name="Kuo A."/>
            <person name="Mondo S."/>
            <person name="Pangilinan J."/>
            <person name="Riley R."/>
            <person name="Labutti K."/>
            <person name="Andreopoulos B."/>
            <person name="Lipzen A."/>
            <person name="Chen C."/>
            <person name="Yanf M."/>
            <person name="Daum C."/>
            <person name="Ng V."/>
            <person name="Clum A."/>
            <person name="Steindorff A."/>
            <person name="Ohm R."/>
            <person name="Martin F."/>
            <person name="Silar P."/>
            <person name="Natvig D."/>
            <person name="Lalanne C."/>
            <person name="Gautier V."/>
            <person name="Ament-Velasquez S.L."/>
            <person name="Kruys A."/>
            <person name="Hutchinson M.I."/>
            <person name="Powell A.J."/>
            <person name="Barry K."/>
            <person name="Miller A.N."/>
            <person name="Grigoriev I.V."/>
            <person name="Debuchy R."/>
            <person name="Gladieux P."/>
            <person name="Thoren M.H."/>
            <person name="Johannesson H."/>
        </authorList>
    </citation>
    <scope>NUCLEOTIDE SEQUENCE</scope>
    <source>
        <strain evidence="3">CBS 168.71</strain>
    </source>
</reference>
<keyword evidence="2" id="KW-0812">Transmembrane</keyword>
<comment type="caution">
    <text evidence="3">The sequence shown here is derived from an EMBL/GenBank/DDBJ whole genome shotgun (WGS) entry which is preliminary data.</text>
</comment>
<organism evidence="3 4">
    <name type="scientific">Chaetomium fimeti</name>
    <dbReference type="NCBI Taxonomy" id="1854472"/>
    <lineage>
        <taxon>Eukaryota</taxon>
        <taxon>Fungi</taxon>
        <taxon>Dikarya</taxon>
        <taxon>Ascomycota</taxon>
        <taxon>Pezizomycotina</taxon>
        <taxon>Sordariomycetes</taxon>
        <taxon>Sordariomycetidae</taxon>
        <taxon>Sordariales</taxon>
        <taxon>Chaetomiaceae</taxon>
        <taxon>Chaetomium</taxon>
    </lineage>
</organism>
<feature type="region of interest" description="Disordered" evidence="1">
    <location>
        <begin position="869"/>
        <end position="891"/>
    </location>
</feature>
<dbReference type="Proteomes" id="UP001278766">
    <property type="component" value="Unassembled WGS sequence"/>
</dbReference>
<gene>
    <name evidence="3" type="ORF">B0H64DRAFT_446714</name>
</gene>
<feature type="compositionally biased region" description="Polar residues" evidence="1">
    <location>
        <begin position="1"/>
        <end position="24"/>
    </location>
</feature>
<keyword evidence="4" id="KW-1185">Reference proteome</keyword>
<proteinExistence type="predicted"/>
<dbReference type="GeneID" id="87843888"/>
<keyword evidence="2" id="KW-0472">Membrane</keyword>
<feature type="region of interest" description="Disordered" evidence="1">
    <location>
        <begin position="1"/>
        <end position="31"/>
    </location>
</feature>
<keyword evidence="2" id="KW-1133">Transmembrane helix</keyword>
<dbReference type="EMBL" id="JAUEPN010000011">
    <property type="protein sequence ID" value="KAK3290899.1"/>
    <property type="molecule type" value="Genomic_DNA"/>
</dbReference>
<name>A0AAE0LN95_9PEZI</name>